<keyword evidence="1" id="KW-0175">Coiled coil</keyword>
<dbReference type="GO" id="GO:0000731">
    <property type="term" value="P:DNA synthesis involved in DNA repair"/>
    <property type="evidence" value="ECO:0007669"/>
    <property type="project" value="TreeGrafter"/>
</dbReference>
<evidence type="ECO:0000313" key="4">
    <source>
        <dbReference type="Proteomes" id="UP000197065"/>
    </source>
</evidence>
<reference evidence="3 4" key="1">
    <citation type="submission" date="2017-06" db="EMBL/GenBank/DDBJ databases">
        <authorList>
            <person name="Kim H.J."/>
            <person name="Triplett B.A."/>
        </authorList>
    </citation>
    <scope>NUCLEOTIDE SEQUENCE [LARGE SCALE GENOMIC DNA]</scope>
    <source>
        <strain evidence="3 4">B29T1</strain>
    </source>
</reference>
<name>A0A212QWS4_9PROT</name>
<dbReference type="AlphaFoldDB" id="A0A212QWS4"/>
<dbReference type="Gene3D" id="3.40.50.300">
    <property type="entry name" value="P-loop containing nucleotide triphosphate hydrolases"/>
    <property type="match status" value="2"/>
</dbReference>
<evidence type="ECO:0000313" key="3">
    <source>
        <dbReference type="EMBL" id="SNB64175.1"/>
    </source>
</evidence>
<keyword evidence="4" id="KW-1185">Reference proteome</keyword>
<dbReference type="SUPFAM" id="SSF52540">
    <property type="entry name" value="P-loop containing nucleoside triphosphate hydrolases"/>
    <property type="match status" value="1"/>
</dbReference>
<dbReference type="Pfam" id="PF13166">
    <property type="entry name" value="AAA_13"/>
    <property type="match status" value="1"/>
</dbReference>
<dbReference type="InterPro" id="IPR026866">
    <property type="entry name" value="CR006_AAA"/>
</dbReference>
<dbReference type="PANTHER" id="PTHR32182:SF22">
    <property type="entry name" value="ATP-DEPENDENT ENDONUCLEASE, OLD FAMILY-RELATED"/>
    <property type="match status" value="1"/>
</dbReference>
<dbReference type="GO" id="GO:0006302">
    <property type="term" value="P:double-strand break repair"/>
    <property type="evidence" value="ECO:0007669"/>
    <property type="project" value="TreeGrafter"/>
</dbReference>
<evidence type="ECO:0000256" key="1">
    <source>
        <dbReference type="SAM" id="Coils"/>
    </source>
</evidence>
<feature type="coiled-coil region" evidence="1">
    <location>
        <begin position="494"/>
        <end position="533"/>
    </location>
</feature>
<protein>
    <submittedName>
        <fullName evidence="3">AAA domain-containing protein</fullName>
    </submittedName>
</protein>
<dbReference type="EMBL" id="FYEH01000004">
    <property type="protein sequence ID" value="SNB64175.1"/>
    <property type="molecule type" value="Genomic_DNA"/>
</dbReference>
<dbReference type="OrthoDB" id="9789562at2"/>
<feature type="domain" description="Protein CR006 P-loop" evidence="2">
    <location>
        <begin position="503"/>
        <end position="707"/>
    </location>
</feature>
<proteinExistence type="predicted"/>
<dbReference type="InterPro" id="IPR027417">
    <property type="entry name" value="P-loop_NTPase"/>
</dbReference>
<evidence type="ECO:0000259" key="2">
    <source>
        <dbReference type="Pfam" id="PF13166"/>
    </source>
</evidence>
<dbReference type="RefSeq" id="WP_088560646.1">
    <property type="nucleotide sequence ID" value="NZ_FYEH01000004.1"/>
</dbReference>
<gene>
    <name evidence="3" type="ORF">SAMN07250955_10445</name>
</gene>
<accession>A0A212QWS4</accession>
<organism evidence="3 4">
    <name type="scientific">Arboricoccus pini</name>
    <dbReference type="NCBI Taxonomy" id="1963835"/>
    <lineage>
        <taxon>Bacteria</taxon>
        <taxon>Pseudomonadati</taxon>
        <taxon>Pseudomonadota</taxon>
        <taxon>Alphaproteobacteria</taxon>
        <taxon>Geminicoccales</taxon>
        <taxon>Geminicoccaceae</taxon>
        <taxon>Arboricoccus</taxon>
    </lineage>
</organism>
<dbReference type="Proteomes" id="UP000197065">
    <property type="component" value="Unassembled WGS sequence"/>
</dbReference>
<sequence>MSVATTPSAPLTEKAALADLLAWAEKRPAWQKDALRRLVTGATLDDQAIAELTELCLDPARAHTPISQSHIVAETSAAEPISLVSIKNPTAINALASQQELSFEPSGLTVIYGDNGSGKSGYVRVLKHACRSRDEKFAIHRDLEDKTDTPQSAEICFTRGVNTEQFNWTPDGEPHGDLPSVSIFDSRSASIHVESTNEVAYIPRPMRLLEALADASDRIKTALDGKIATLKSQVPLAISNPSQSRETAAGSYVFGLSAKSNIPQLDKLAAFTDQETARLTTLEADFAQDPKRAVARLDNQRGEVERIQTTLQTLIGATSAAAFVEINALRKTHGDAVEAASLASQQLFSASLLPEVGQAAWQKLWEAARTYADTVAYPGKTFPSSEPDTLCVLCQQPLGADAMVRQQTFESFVKSSTKADEATARAKLDAALTQLKGRMLRLGDVLKSGKFLATEIGDAALAQQVRRAFVVVLWRLRAMVRAYGEPKPLGADPLQALTALATDLKTRAAQLSADTQSDDYQKLKSEYLELKERAALAPLLPDIKAQIARLKEIESINTALKATAKKPITDKNKELSDRMVTDALRGRFAREIGKLKLSRMPVELRKEKDRQAVSYFRVALVENPNAKVGEIFSEGEHRCVALAAFLAELVTAQRYSGIVFDDPMSSLDHIHRGAVASRLVEEAEHRQVVVFTHDLVFLYELRREAEKANWPIAFRNVRRQQDKPGYIENELPDKAKSGLEMCNALRSSLKAAKPGFDKLTDTQRTIFCKGTIGQLRDAWEQAISDYIRPVLERFDNKVKPTSMFKLGILTEDDVKRVMAAQSRLSEDLHSSAQALNPEAVSLDDLINEVKALEGWIQSIRDRQKNAVKPTLN</sequence>
<dbReference type="PANTHER" id="PTHR32182">
    <property type="entry name" value="DNA REPLICATION AND REPAIR PROTEIN RECF"/>
    <property type="match status" value="1"/>
</dbReference>